<dbReference type="AlphaFoldDB" id="A0A4S8L4X5"/>
<feature type="compositionally biased region" description="Low complexity" evidence="1">
    <location>
        <begin position="66"/>
        <end position="82"/>
    </location>
</feature>
<name>A0A4S8L4X5_DENBC</name>
<accession>A0A4S8L4X5</accession>
<dbReference type="EMBL" id="ML179650">
    <property type="protein sequence ID" value="THU83632.1"/>
    <property type="molecule type" value="Genomic_DNA"/>
</dbReference>
<sequence length="114" mass="11793">MSLDRTDSDDGYNSGTAGLAPGENPQAPVSRDSNKCSNTARNRPQSTVSSNREEPRGTSMPVPPGASASASASLPDSALASHSAHEMPMTRNESTIPGVLPKPLVKSGPTSTRF</sequence>
<feature type="region of interest" description="Disordered" evidence="1">
    <location>
        <begin position="1"/>
        <end position="114"/>
    </location>
</feature>
<dbReference type="Proteomes" id="UP000297245">
    <property type="component" value="Unassembled WGS sequence"/>
</dbReference>
<keyword evidence="3" id="KW-1185">Reference proteome</keyword>
<protein>
    <submittedName>
        <fullName evidence="2">Uncharacterized protein</fullName>
    </submittedName>
</protein>
<evidence type="ECO:0000256" key="1">
    <source>
        <dbReference type="SAM" id="MobiDB-lite"/>
    </source>
</evidence>
<reference evidence="2 3" key="1">
    <citation type="journal article" date="2019" name="Nat. Ecol. Evol.">
        <title>Megaphylogeny resolves global patterns of mushroom evolution.</title>
        <authorList>
            <person name="Varga T."/>
            <person name="Krizsan K."/>
            <person name="Foldi C."/>
            <person name="Dima B."/>
            <person name="Sanchez-Garcia M."/>
            <person name="Sanchez-Ramirez S."/>
            <person name="Szollosi G.J."/>
            <person name="Szarkandi J.G."/>
            <person name="Papp V."/>
            <person name="Albert L."/>
            <person name="Andreopoulos W."/>
            <person name="Angelini C."/>
            <person name="Antonin V."/>
            <person name="Barry K.W."/>
            <person name="Bougher N.L."/>
            <person name="Buchanan P."/>
            <person name="Buyck B."/>
            <person name="Bense V."/>
            <person name="Catcheside P."/>
            <person name="Chovatia M."/>
            <person name="Cooper J."/>
            <person name="Damon W."/>
            <person name="Desjardin D."/>
            <person name="Finy P."/>
            <person name="Geml J."/>
            <person name="Haridas S."/>
            <person name="Hughes K."/>
            <person name="Justo A."/>
            <person name="Karasinski D."/>
            <person name="Kautmanova I."/>
            <person name="Kiss B."/>
            <person name="Kocsube S."/>
            <person name="Kotiranta H."/>
            <person name="LaButti K.M."/>
            <person name="Lechner B.E."/>
            <person name="Liimatainen K."/>
            <person name="Lipzen A."/>
            <person name="Lukacs Z."/>
            <person name="Mihaltcheva S."/>
            <person name="Morgado L.N."/>
            <person name="Niskanen T."/>
            <person name="Noordeloos M.E."/>
            <person name="Ohm R.A."/>
            <person name="Ortiz-Santana B."/>
            <person name="Ovrebo C."/>
            <person name="Racz N."/>
            <person name="Riley R."/>
            <person name="Savchenko A."/>
            <person name="Shiryaev A."/>
            <person name="Soop K."/>
            <person name="Spirin V."/>
            <person name="Szebenyi C."/>
            <person name="Tomsovsky M."/>
            <person name="Tulloss R.E."/>
            <person name="Uehling J."/>
            <person name="Grigoriev I.V."/>
            <person name="Vagvolgyi C."/>
            <person name="Papp T."/>
            <person name="Martin F.M."/>
            <person name="Miettinen O."/>
            <person name="Hibbett D.S."/>
            <person name="Nagy L.G."/>
        </authorList>
    </citation>
    <scope>NUCLEOTIDE SEQUENCE [LARGE SCALE GENOMIC DNA]</scope>
    <source>
        <strain evidence="2 3">CBS 962.96</strain>
    </source>
</reference>
<gene>
    <name evidence="2" type="ORF">K435DRAFT_807356</name>
</gene>
<evidence type="ECO:0000313" key="3">
    <source>
        <dbReference type="Proteomes" id="UP000297245"/>
    </source>
</evidence>
<proteinExistence type="predicted"/>
<organism evidence="2 3">
    <name type="scientific">Dendrothele bispora (strain CBS 962.96)</name>
    <dbReference type="NCBI Taxonomy" id="1314807"/>
    <lineage>
        <taxon>Eukaryota</taxon>
        <taxon>Fungi</taxon>
        <taxon>Dikarya</taxon>
        <taxon>Basidiomycota</taxon>
        <taxon>Agaricomycotina</taxon>
        <taxon>Agaricomycetes</taxon>
        <taxon>Agaricomycetidae</taxon>
        <taxon>Agaricales</taxon>
        <taxon>Agaricales incertae sedis</taxon>
        <taxon>Dendrothele</taxon>
    </lineage>
</organism>
<feature type="compositionally biased region" description="Polar residues" evidence="1">
    <location>
        <begin position="35"/>
        <end position="50"/>
    </location>
</feature>
<evidence type="ECO:0000313" key="2">
    <source>
        <dbReference type="EMBL" id="THU83632.1"/>
    </source>
</evidence>